<proteinExistence type="predicted"/>
<feature type="region of interest" description="Disordered" evidence="1">
    <location>
        <begin position="45"/>
        <end position="79"/>
    </location>
</feature>
<feature type="compositionally biased region" description="Polar residues" evidence="1">
    <location>
        <begin position="48"/>
        <end position="71"/>
    </location>
</feature>
<accession>A0A218XYV9</accession>
<evidence type="ECO:0000313" key="3">
    <source>
        <dbReference type="Proteomes" id="UP000197138"/>
    </source>
</evidence>
<protein>
    <submittedName>
        <fullName evidence="2">Uncharacterized protein</fullName>
    </submittedName>
</protein>
<dbReference type="AlphaFoldDB" id="A0A218XYV9"/>
<reference evidence="3" key="1">
    <citation type="journal article" date="2017" name="Plant J.">
        <title>The pomegranate (Punica granatum L.) genome and the genomics of punicalagin biosynthesis.</title>
        <authorList>
            <person name="Qin G."/>
            <person name="Xu C."/>
            <person name="Ming R."/>
            <person name="Tang H."/>
            <person name="Guyot R."/>
            <person name="Kramer E.M."/>
            <person name="Hu Y."/>
            <person name="Yi X."/>
            <person name="Qi Y."/>
            <person name="Xu X."/>
            <person name="Gao Z."/>
            <person name="Pan H."/>
            <person name="Jian J."/>
            <person name="Tian Y."/>
            <person name="Yue Z."/>
            <person name="Xu Y."/>
        </authorList>
    </citation>
    <scope>NUCLEOTIDE SEQUENCE [LARGE SCALE GENOMIC DNA]</scope>
    <source>
        <strain evidence="3">cv. Dabenzi</strain>
    </source>
</reference>
<gene>
    <name evidence="2" type="ORF">CDL15_Pgr006524</name>
</gene>
<evidence type="ECO:0000313" key="2">
    <source>
        <dbReference type="EMBL" id="OWM90203.1"/>
    </source>
</evidence>
<evidence type="ECO:0000256" key="1">
    <source>
        <dbReference type="SAM" id="MobiDB-lite"/>
    </source>
</evidence>
<name>A0A218XYV9_PUNGR</name>
<organism evidence="2 3">
    <name type="scientific">Punica granatum</name>
    <name type="common">Pomegranate</name>
    <dbReference type="NCBI Taxonomy" id="22663"/>
    <lineage>
        <taxon>Eukaryota</taxon>
        <taxon>Viridiplantae</taxon>
        <taxon>Streptophyta</taxon>
        <taxon>Embryophyta</taxon>
        <taxon>Tracheophyta</taxon>
        <taxon>Spermatophyta</taxon>
        <taxon>Magnoliopsida</taxon>
        <taxon>eudicotyledons</taxon>
        <taxon>Gunneridae</taxon>
        <taxon>Pentapetalae</taxon>
        <taxon>rosids</taxon>
        <taxon>malvids</taxon>
        <taxon>Myrtales</taxon>
        <taxon>Lythraceae</taxon>
        <taxon>Punica</taxon>
    </lineage>
</organism>
<dbReference type="Proteomes" id="UP000197138">
    <property type="component" value="Unassembled WGS sequence"/>
</dbReference>
<comment type="caution">
    <text evidence="2">The sequence shown here is derived from an EMBL/GenBank/DDBJ whole genome shotgun (WGS) entry which is preliminary data.</text>
</comment>
<sequence length="79" mass="8462">MTLPRTSTSSTRSSILILITSSLQAQVSSPQTSIKDNGLEKSMPYGSIFTSSSSPVSNINPTYGLEQSSPDTKTHNKLE</sequence>
<dbReference type="EMBL" id="MTKT01000553">
    <property type="protein sequence ID" value="OWM90203.1"/>
    <property type="molecule type" value="Genomic_DNA"/>
</dbReference>